<dbReference type="InterPro" id="IPR037999">
    <property type="entry name" value="RAP_D3"/>
</dbReference>
<dbReference type="CDD" id="cd14808">
    <property type="entry name" value="RAP_D3"/>
    <property type="match status" value="1"/>
</dbReference>
<dbReference type="EMBL" id="WUAV01000005">
    <property type="protein sequence ID" value="KAF1751840.1"/>
    <property type="molecule type" value="Genomic_DNA"/>
</dbReference>
<organism evidence="4 5">
    <name type="scientific">Caenorhabditis remanei</name>
    <name type="common">Caenorhabditis vulgaris</name>
    <dbReference type="NCBI Taxonomy" id="31234"/>
    <lineage>
        <taxon>Eukaryota</taxon>
        <taxon>Metazoa</taxon>
        <taxon>Ecdysozoa</taxon>
        <taxon>Nematoda</taxon>
        <taxon>Chromadorea</taxon>
        <taxon>Rhabditida</taxon>
        <taxon>Rhabditina</taxon>
        <taxon>Rhabditomorpha</taxon>
        <taxon>Rhabditoidea</taxon>
        <taxon>Rhabditidae</taxon>
        <taxon>Peloderinae</taxon>
        <taxon>Caenorhabditis</taxon>
    </lineage>
</organism>
<accession>A0A6A5G9W8</accession>
<feature type="transmembrane region" description="Helical" evidence="2">
    <location>
        <begin position="179"/>
        <end position="203"/>
    </location>
</feature>
<feature type="transmembrane region" description="Helical" evidence="2">
    <location>
        <begin position="134"/>
        <end position="159"/>
    </location>
</feature>
<dbReference type="InterPro" id="IPR036744">
    <property type="entry name" value="RAP_sf"/>
</dbReference>
<feature type="transmembrane region" description="Helical" evidence="2">
    <location>
        <begin position="262"/>
        <end position="280"/>
    </location>
</feature>
<feature type="transmembrane region" description="Helical" evidence="2">
    <location>
        <begin position="301"/>
        <end position="319"/>
    </location>
</feature>
<dbReference type="Proteomes" id="UP000483820">
    <property type="component" value="Chromosome V"/>
</dbReference>
<keyword evidence="2" id="KW-1133">Transmembrane helix</keyword>
<protein>
    <recommendedName>
        <fullName evidence="3">Alpha-2-macroglobulin RAP C-terminal domain-containing protein</fullName>
    </recommendedName>
</protein>
<dbReference type="InterPro" id="IPR010483">
    <property type="entry name" value="Alpha_2_MRAP_C"/>
</dbReference>
<evidence type="ECO:0000256" key="1">
    <source>
        <dbReference type="SAM" id="Coils"/>
    </source>
</evidence>
<gene>
    <name evidence="4" type="ORF">GCK72_018394</name>
</gene>
<dbReference type="KEGG" id="crq:GCK72_018394"/>
<dbReference type="PANTHER" id="PTHR16560">
    <property type="entry name" value="ALPHA-2-MACROGLOBULIN RECEPTOR-ASSOCIATED PROTEIN"/>
    <property type="match status" value="1"/>
</dbReference>
<dbReference type="GeneID" id="9811933"/>
<feature type="transmembrane region" description="Helical" evidence="2">
    <location>
        <begin position="20"/>
        <end position="41"/>
    </location>
</feature>
<dbReference type="Gene3D" id="1.20.81.10">
    <property type="entry name" value="RAP domain"/>
    <property type="match status" value="3"/>
</dbReference>
<evidence type="ECO:0000259" key="3">
    <source>
        <dbReference type="Pfam" id="PF06401"/>
    </source>
</evidence>
<feature type="domain" description="Alpha-2-macroglobulin RAP C-terminal" evidence="3">
    <location>
        <begin position="424"/>
        <end position="617"/>
    </location>
</feature>
<feature type="transmembrane region" description="Helical" evidence="2">
    <location>
        <begin position="234"/>
        <end position="256"/>
    </location>
</feature>
<dbReference type="GO" id="GO:0005783">
    <property type="term" value="C:endoplasmic reticulum"/>
    <property type="evidence" value="ECO:0007669"/>
    <property type="project" value="InterPro"/>
</dbReference>
<dbReference type="PANTHER" id="PTHR16560:SF2">
    <property type="entry name" value="ALPHA-2-MACROGLOBULIN RECEPTOR-ASSOCIATED PROTEIN"/>
    <property type="match status" value="1"/>
</dbReference>
<evidence type="ECO:0000313" key="4">
    <source>
        <dbReference type="EMBL" id="KAF1751840.1"/>
    </source>
</evidence>
<feature type="transmembrane region" description="Helical" evidence="2">
    <location>
        <begin position="91"/>
        <end position="114"/>
    </location>
</feature>
<evidence type="ECO:0000313" key="5">
    <source>
        <dbReference type="Proteomes" id="UP000483820"/>
    </source>
</evidence>
<dbReference type="Pfam" id="PF06401">
    <property type="entry name" value="Alpha-2-MRAP_C"/>
    <property type="match status" value="1"/>
</dbReference>
<keyword evidence="2" id="KW-0472">Membrane</keyword>
<dbReference type="GO" id="GO:0048259">
    <property type="term" value="P:regulation of receptor-mediated endocytosis"/>
    <property type="evidence" value="ECO:0007669"/>
    <property type="project" value="TreeGrafter"/>
</dbReference>
<dbReference type="AlphaFoldDB" id="A0A6A5G9W8"/>
<comment type="caution">
    <text evidence="4">The sequence shown here is derived from an EMBL/GenBank/DDBJ whole genome shotgun (WGS) entry which is preliminary data.</text>
</comment>
<dbReference type="InterPro" id="IPR038003">
    <property type="entry name" value="A2-macroglobuin_RAP"/>
</dbReference>
<dbReference type="GO" id="GO:0050750">
    <property type="term" value="F:low-density lipoprotein particle receptor binding"/>
    <property type="evidence" value="ECO:0007669"/>
    <property type="project" value="InterPro"/>
</dbReference>
<dbReference type="SUPFAM" id="SSF47045">
    <property type="entry name" value="RAP domain-like"/>
    <property type="match status" value="3"/>
</dbReference>
<sequence>MLYFEDALWIRENFWKDTIGTLYFVFGFTGIAFHIILISILPEIANFISRPTTMILSAQFIACIVQLFVVFVPVPAMIAVNRPYFVNPVMINVPAFILVSSQCFAFIFMMVNGVHRCMKGISPKSSKLIFLDNVVYTVMIVSFGISVFFSVNICVHTTIRRFNPSQLNWKLQYFEVISYIYLISLVIIPTIISHILSLVNLSYRKLFKNTHSSEENLEEEQNESSKETICSVSFYAVFDLLYCFWICLCFLSSAPILSLSNVFLTAYWPLLTSLTLDIHIRSALIYRIRGVFQPQSANNPIMLRLLSLVLLLLAIGQVVNKKAQYRTERINFIYEKALQHVTDRQNLARLEKELSGYDAIYLASKSNRQGTQGTKDIEKIDDKLAKILEKYGLEKAVMAFKEKYKHKNLLQQTDDNEPLPSGKFTDENLQKLWSQAQNGKFSQKELHSLHGELKEVERKMRVYEDQLEDFKKVPHENSIHHDIEAIGDKTKKLKVANKELNDHLDEVHRKVTSEEYSPFSEPRVKRLWKLAQENEKLSQHELNVLKDELSHFESQLKKIEFHKEEVSRLQEDAEERGKGKAQVYENLELSIKHEKLNRKARKLEKYLEEKIIIHREL</sequence>
<dbReference type="RefSeq" id="XP_003114182.2">
    <property type="nucleotide sequence ID" value="XM_003114134.2"/>
</dbReference>
<dbReference type="CTD" id="9811933"/>
<proteinExistence type="predicted"/>
<feature type="transmembrane region" description="Helical" evidence="2">
    <location>
        <begin position="53"/>
        <end position="79"/>
    </location>
</feature>
<name>A0A6A5G9W8_CAERE</name>
<keyword evidence="1" id="KW-0175">Coiled coil</keyword>
<keyword evidence="2" id="KW-0812">Transmembrane</keyword>
<dbReference type="GO" id="GO:0048019">
    <property type="term" value="F:receptor antagonist activity"/>
    <property type="evidence" value="ECO:0007669"/>
    <property type="project" value="InterPro"/>
</dbReference>
<reference evidence="4 5" key="1">
    <citation type="submission" date="2019-12" db="EMBL/GenBank/DDBJ databases">
        <title>Chromosome-level assembly of the Caenorhabditis remanei genome.</title>
        <authorList>
            <person name="Teterina A.A."/>
            <person name="Willis J.H."/>
            <person name="Phillips P.C."/>
        </authorList>
    </citation>
    <scope>NUCLEOTIDE SEQUENCE [LARGE SCALE GENOMIC DNA]</scope>
    <source>
        <strain evidence="4 5">PX506</strain>
        <tissue evidence="4">Whole organism</tissue>
    </source>
</reference>
<feature type="coiled-coil region" evidence="1">
    <location>
        <begin position="446"/>
        <end position="473"/>
    </location>
</feature>
<dbReference type="GO" id="GO:0008201">
    <property type="term" value="F:heparin binding"/>
    <property type="evidence" value="ECO:0007669"/>
    <property type="project" value="InterPro"/>
</dbReference>
<evidence type="ECO:0000256" key="2">
    <source>
        <dbReference type="SAM" id="Phobius"/>
    </source>
</evidence>